<evidence type="ECO:0000313" key="18">
    <source>
        <dbReference type="Ensembl" id="ENSPKIP00000014821.1"/>
    </source>
</evidence>
<evidence type="ECO:0000259" key="16">
    <source>
        <dbReference type="PROSITE" id="PS50056"/>
    </source>
</evidence>
<dbReference type="Gene3D" id="3.90.190.10">
    <property type="entry name" value="Protein tyrosine phosphatase superfamily"/>
    <property type="match status" value="1"/>
</dbReference>
<dbReference type="SMART" id="SM00194">
    <property type="entry name" value="PTPc"/>
    <property type="match status" value="1"/>
</dbReference>
<feature type="domain" description="Fibronectin type-III" evidence="17">
    <location>
        <begin position="212"/>
        <end position="300"/>
    </location>
</feature>
<keyword evidence="5" id="KW-0677">Repeat</keyword>
<dbReference type="InterPro" id="IPR016130">
    <property type="entry name" value="Tyr_Pase_AS"/>
</dbReference>
<dbReference type="PROSITE" id="PS50056">
    <property type="entry name" value="TYR_PHOSPHATASE_2"/>
    <property type="match status" value="1"/>
</dbReference>
<name>A0A3B3RB05_9TELE</name>
<protein>
    <recommendedName>
        <fullName evidence="2">protein-tyrosine-phosphatase</fullName>
        <ecNumber evidence="2">3.1.3.48</ecNumber>
    </recommendedName>
</protein>
<keyword evidence="4 14" id="KW-0732">Signal</keyword>
<feature type="chain" id="PRO_5017188789" description="protein-tyrosine-phosphatase" evidence="14">
    <location>
        <begin position="36"/>
        <end position="1165"/>
    </location>
</feature>
<dbReference type="Gene3D" id="2.60.40.10">
    <property type="entry name" value="Immunoglobulins"/>
    <property type="match status" value="5"/>
</dbReference>
<evidence type="ECO:0000256" key="2">
    <source>
        <dbReference type="ARBA" id="ARBA00013064"/>
    </source>
</evidence>
<evidence type="ECO:0000256" key="3">
    <source>
        <dbReference type="ARBA" id="ARBA00022692"/>
    </source>
</evidence>
<dbReference type="GeneTree" id="ENSGT00940000156870"/>
<dbReference type="GO" id="GO:0032502">
    <property type="term" value="P:developmental process"/>
    <property type="evidence" value="ECO:0007669"/>
    <property type="project" value="UniProtKB-ARBA"/>
</dbReference>
<keyword evidence="6" id="KW-0378">Hydrolase</keyword>
<evidence type="ECO:0000256" key="8">
    <source>
        <dbReference type="ARBA" id="ARBA00022989"/>
    </source>
</evidence>
<reference evidence="18" key="2">
    <citation type="submission" date="2025-09" db="UniProtKB">
        <authorList>
            <consortium name="Ensembl"/>
        </authorList>
    </citation>
    <scope>IDENTIFICATION</scope>
</reference>
<dbReference type="GO" id="GO:0016020">
    <property type="term" value="C:membrane"/>
    <property type="evidence" value="ECO:0007669"/>
    <property type="project" value="UniProtKB-SubCell"/>
</dbReference>
<dbReference type="InterPro" id="IPR050713">
    <property type="entry name" value="RTP_Phos/Ushers"/>
</dbReference>
<dbReference type="PROSITE" id="PS50853">
    <property type="entry name" value="FN3"/>
    <property type="match status" value="4"/>
</dbReference>
<dbReference type="InterPro" id="IPR000387">
    <property type="entry name" value="Tyr_Pase_dom"/>
</dbReference>
<evidence type="ECO:0000256" key="7">
    <source>
        <dbReference type="ARBA" id="ARBA00022912"/>
    </source>
</evidence>
<dbReference type="PROSITE" id="PS50055">
    <property type="entry name" value="TYR_PHOSPHATASE_PTP"/>
    <property type="match status" value="1"/>
</dbReference>
<reference evidence="18" key="1">
    <citation type="submission" date="2025-08" db="UniProtKB">
        <authorList>
            <consortium name="Ensembl"/>
        </authorList>
    </citation>
    <scope>IDENTIFICATION</scope>
</reference>
<keyword evidence="10" id="KW-0325">Glycoprotein</keyword>
<keyword evidence="3 13" id="KW-0812">Transmembrane</keyword>
<dbReference type="InterPro" id="IPR000242">
    <property type="entry name" value="PTP_cat"/>
</dbReference>
<evidence type="ECO:0000256" key="10">
    <source>
        <dbReference type="ARBA" id="ARBA00023180"/>
    </source>
</evidence>
<evidence type="ECO:0000256" key="9">
    <source>
        <dbReference type="ARBA" id="ARBA00023136"/>
    </source>
</evidence>
<comment type="subcellular location">
    <subcellularLocation>
        <location evidence="1">Membrane</location>
        <topology evidence="1">Single-pass type I membrane protein</topology>
    </subcellularLocation>
</comment>
<dbReference type="CDD" id="cd00063">
    <property type="entry name" value="FN3"/>
    <property type="match status" value="4"/>
</dbReference>
<evidence type="ECO:0000259" key="17">
    <source>
        <dbReference type="PROSITE" id="PS50853"/>
    </source>
</evidence>
<dbReference type="SUPFAM" id="SSF49265">
    <property type="entry name" value="Fibronectin type III"/>
    <property type="match status" value="4"/>
</dbReference>
<keyword evidence="19" id="KW-1185">Reference proteome</keyword>
<dbReference type="STRING" id="1676925.ENSPKIP00000014821"/>
<accession>A0A3B3RB05</accession>
<dbReference type="InterPro" id="IPR041201">
    <property type="entry name" value="PTPRJ_TM"/>
</dbReference>
<dbReference type="Pfam" id="PF00041">
    <property type="entry name" value="fn3"/>
    <property type="match status" value="4"/>
</dbReference>
<feature type="transmembrane region" description="Helical" evidence="13">
    <location>
        <begin position="799"/>
        <end position="826"/>
    </location>
</feature>
<evidence type="ECO:0000256" key="1">
    <source>
        <dbReference type="ARBA" id="ARBA00004479"/>
    </source>
</evidence>
<evidence type="ECO:0000256" key="13">
    <source>
        <dbReference type="SAM" id="Phobius"/>
    </source>
</evidence>
<keyword evidence="8 13" id="KW-1133">Transmembrane helix</keyword>
<keyword evidence="7" id="KW-0904">Protein phosphatase</keyword>
<feature type="domain" description="Fibronectin type-III" evidence="17">
    <location>
        <begin position="129"/>
        <end position="211"/>
    </location>
</feature>
<dbReference type="Proteomes" id="UP000261540">
    <property type="component" value="Unplaced"/>
</dbReference>
<evidence type="ECO:0000259" key="15">
    <source>
        <dbReference type="PROSITE" id="PS50055"/>
    </source>
</evidence>
<evidence type="ECO:0000256" key="5">
    <source>
        <dbReference type="ARBA" id="ARBA00022737"/>
    </source>
</evidence>
<evidence type="ECO:0000256" key="11">
    <source>
        <dbReference type="ARBA" id="ARBA00025789"/>
    </source>
</evidence>
<dbReference type="PROSITE" id="PS00383">
    <property type="entry name" value="TYR_PHOSPHATASE_1"/>
    <property type="match status" value="1"/>
</dbReference>
<evidence type="ECO:0000256" key="14">
    <source>
        <dbReference type="SAM" id="SignalP"/>
    </source>
</evidence>
<organism evidence="18 19">
    <name type="scientific">Paramormyrops kingsleyae</name>
    <dbReference type="NCBI Taxonomy" id="1676925"/>
    <lineage>
        <taxon>Eukaryota</taxon>
        <taxon>Metazoa</taxon>
        <taxon>Chordata</taxon>
        <taxon>Craniata</taxon>
        <taxon>Vertebrata</taxon>
        <taxon>Euteleostomi</taxon>
        <taxon>Actinopterygii</taxon>
        <taxon>Neopterygii</taxon>
        <taxon>Teleostei</taxon>
        <taxon>Osteoglossocephala</taxon>
        <taxon>Osteoglossomorpha</taxon>
        <taxon>Osteoglossiformes</taxon>
        <taxon>Mormyridae</taxon>
        <taxon>Paramormyrops</taxon>
    </lineage>
</organism>
<comment type="similarity">
    <text evidence="11">Belongs to the protein-tyrosine phosphatase family. Receptor class 3 subfamily.</text>
</comment>
<sequence>MSSFYTATRMMRRPSLPCVALTAVLLFAVSEGVRSDVCTPCTDFAAEFVFPSVITVSTGNCTLDPKVNGGNFSYFMSVTCAPNNDSSYINNSYNLTNVTLGENYTFNINASFGNVSYSVTLYSYTYVNPLTNLRVVNQTTGSIGISWDLQPNVTSAAFSYSVSYNNSIINTTSKSALLQDLQPGTPYNISVMIVIPQSTSQVTVRAYTRPDVIRNLTVTAVSTTSVSLSWAPPVGNAAFYSVLWNDSSTQQNTTSLNTSITISNLTAGTQYTFSVTAIAGDNQAAGAPTSLSQYTNLPKPSCSVSNRGTNNSIDVTWTALVGHVEHYVVNLTSQYIEASMISTCCLQSINDLAAGTVYNATVIAISGPVLAISDPCSNATYPNEPGTIIITNKTVSSISLTWSPAVPPERQFNYIVSYETSSRYTMTVSTNSATLSSLLSGTPYNISVITVGPLNLTSKPVWKYLVTTLPGSVQGLQVFNTSMTAITLNWSQPMDYNGYQYMVMKNGTIIKNISAVILYVDGLSPGTCYPFSVITLAADGTGSAGVNVTGCTDAAPPEVFKCDGPNGGDANINISWQNPAGNYNGYEITIVGVNVNVSTSMIAGHTSFTWFNLAYSTTYTVMIMTVGPGKNSTKVSISCKTGVTVPSMINVTSSVLSPSQVSYNRFVLTLQSSIFDNSHGHITHVGVLVAIDGNTSDKQYLSKSYDVWNANKVGAYLAVVNEFQGGTSRASQADQISITVGDNSLWNAYQNGALQPTQNYRYSIVAFTSLILNNNFVDISQSFFSLSGPASTTLPQNPAVIGGAVGGVLAVLVILIIAVIIGVFFWRRKQPRREITEIPIQSMRAKVSMPIRMEDFETYYRKQRANSNCGFAEEFEDLKSVGVAQSKNSALILENKGKNRYNNVLPYDFSRVKLSVLRGAHDDYINANYMPGYFSRKEFVAAQGPLACTVSEFWRMIWEQNVHTLVMLTRCNEQGRVKCEEYWPQKSKHFDNISVTITSSIVLEDWTIRDFDVKNVKTAEIRSVRQFHFTAWPDHGVPQTTELLINFRHLVREHMDQYSRNCPTVVHCSAGVGRTGTFIAIDRLIYQIERESIVDVFGTIHDMRMHRPLMVQTEEQYVFLNQCAMDIIKSRTGTNVDLIYQNTAALAIYENVNSTNVSKKNAPKS</sequence>
<dbReference type="InterPro" id="IPR013783">
    <property type="entry name" value="Ig-like_fold"/>
</dbReference>
<feature type="domain" description="Fibronectin type-III" evidence="17">
    <location>
        <begin position="556"/>
        <end position="647"/>
    </location>
</feature>
<dbReference type="SMART" id="SM00404">
    <property type="entry name" value="PTPc_motif"/>
    <property type="match status" value="1"/>
</dbReference>
<evidence type="ECO:0000313" key="19">
    <source>
        <dbReference type="Proteomes" id="UP000261540"/>
    </source>
</evidence>
<feature type="domain" description="Fibronectin type-III" evidence="17">
    <location>
        <begin position="384"/>
        <end position="471"/>
    </location>
</feature>
<evidence type="ECO:0000256" key="6">
    <source>
        <dbReference type="ARBA" id="ARBA00022801"/>
    </source>
</evidence>
<dbReference type="SUPFAM" id="SSF52799">
    <property type="entry name" value="(Phosphotyrosine protein) phosphatases II"/>
    <property type="match status" value="1"/>
</dbReference>
<feature type="domain" description="Tyrosine specific protein phosphatases" evidence="16">
    <location>
        <begin position="1045"/>
        <end position="1118"/>
    </location>
</feature>
<dbReference type="SMART" id="SM00060">
    <property type="entry name" value="FN3"/>
    <property type="match status" value="6"/>
</dbReference>
<dbReference type="AlphaFoldDB" id="A0A3B3RB05"/>
<feature type="domain" description="Tyrosine-protein phosphatase" evidence="15">
    <location>
        <begin position="871"/>
        <end position="1127"/>
    </location>
</feature>
<dbReference type="GO" id="GO:0043235">
    <property type="term" value="C:receptor complex"/>
    <property type="evidence" value="ECO:0007669"/>
    <property type="project" value="TreeGrafter"/>
</dbReference>
<dbReference type="PANTHER" id="PTHR46957">
    <property type="entry name" value="CYTOKINE RECEPTOR"/>
    <property type="match status" value="1"/>
</dbReference>
<keyword evidence="9 13" id="KW-0472">Membrane</keyword>
<evidence type="ECO:0000256" key="12">
    <source>
        <dbReference type="ARBA" id="ARBA00051722"/>
    </source>
</evidence>
<dbReference type="Ensembl" id="ENSPKIT00000039276.1">
    <property type="protein sequence ID" value="ENSPKIP00000014821.1"/>
    <property type="gene ID" value="ENSPKIG00000001750.1"/>
</dbReference>
<dbReference type="GO" id="GO:0004725">
    <property type="term" value="F:protein tyrosine phosphatase activity"/>
    <property type="evidence" value="ECO:0007669"/>
    <property type="project" value="UniProtKB-EC"/>
</dbReference>
<dbReference type="InterPro" id="IPR029021">
    <property type="entry name" value="Prot-tyrosine_phosphatase-like"/>
</dbReference>
<dbReference type="FunFam" id="3.90.190.10:FF:000009">
    <property type="entry name" value="Receptor-type tyrosine-protein phosphatase beta"/>
    <property type="match status" value="1"/>
</dbReference>
<dbReference type="PANTHER" id="PTHR46957:SF5">
    <property type="entry name" value="PROTEIN-TYROSINE-PHOSPHATASE"/>
    <property type="match status" value="1"/>
</dbReference>
<dbReference type="PRINTS" id="PR00700">
    <property type="entry name" value="PRTYPHPHTASE"/>
</dbReference>
<dbReference type="InterPro" id="IPR036116">
    <property type="entry name" value="FN3_sf"/>
</dbReference>
<dbReference type="Pfam" id="PF00102">
    <property type="entry name" value="Y_phosphatase"/>
    <property type="match status" value="1"/>
</dbReference>
<feature type="signal peptide" evidence="14">
    <location>
        <begin position="1"/>
        <end position="35"/>
    </location>
</feature>
<dbReference type="InterPro" id="IPR003595">
    <property type="entry name" value="Tyr_Pase_cat"/>
</dbReference>
<dbReference type="InterPro" id="IPR003961">
    <property type="entry name" value="FN3_dom"/>
</dbReference>
<dbReference type="Pfam" id="PF18861">
    <property type="entry name" value="PTP_tm"/>
    <property type="match status" value="1"/>
</dbReference>
<dbReference type="EC" id="3.1.3.48" evidence="2"/>
<comment type="catalytic activity">
    <reaction evidence="12">
        <text>O-phospho-L-tyrosyl-[protein] + H2O = L-tyrosyl-[protein] + phosphate</text>
        <dbReference type="Rhea" id="RHEA:10684"/>
        <dbReference type="Rhea" id="RHEA-COMP:10136"/>
        <dbReference type="Rhea" id="RHEA-COMP:20101"/>
        <dbReference type="ChEBI" id="CHEBI:15377"/>
        <dbReference type="ChEBI" id="CHEBI:43474"/>
        <dbReference type="ChEBI" id="CHEBI:46858"/>
        <dbReference type="ChEBI" id="CHEBI:61978"/>
        <dbReference type="EC" id="3.1.3.48"/>
    </reaction>
</comment>
<proteinExistence type="inferred from homology"/>
<evidence type="ECO:0000256" key="4">
    <source>
        <dbReference type="ARBA" id="ARBA00022729"/>
    </source>
</evidence>